<sequence>MISVPSASKNATSGTAPNYQHQECRGERVDLVVRLGLLKLVSGVSSLTQKALAETLKLNLTMPMAVQDQLHKIIAISTSGLVLQQTLLSEQRDRNSTDMETIILSAVKQLLNLF</sequence>
<accession>A0ACB7X910</accession>
<proteinExistence type="predicted"/>
<name>A0ACB7X910_9ERIC</name>
<gene>
    <name evidence="1" type="ORF">Vadar_008348</name>
</gene>
<reference evidence="1 2" key="1">
    <citation type="journal article" date="2021" name="Hortic Res">
        <title>High-quality reference genome and annotation aids understanding of berry development for evergreen blueberry (Vaccinium darrowii).</title>
        <authorList>
            <person name="Yu J."/>
            <person name="Hulse-Kemp A.M."/>
            <person name="Babiker E."/>
            <person name="Staton M."/>
        </authorList>
    </citation>
    <scope>NUCLEOTIDE SEQUENCE [LARGE SCALE GENOMIC DNA]</scope>
    <source>
        <strain evidence="2">cv. NJ 8807/NJ 8810</strain>
        <tissue evidence="1">Young leaf</tissue>
    </source>
</reference>
<organism evidence="1 2">
    <name type="scientific">Vaccinium darrowii</name>
    <dbReference type="NCBI Taxonomy" id="229202"/>
    <lineage>
        <taxon>Eukaryota</taxon>
        <taxon>Viridiplantae</taxon>
        <taxon>Streptophyta</taxon>
        <taxon>Embryophyta</taxon>
        <taxon>Tracheophyta</taxon>
        <taxon>Spermatophyta</taxon>
        <taxon>Magnoliopsida</taxon>
        <taxon>eudicotyledons</taxon>
        <taxon>Gunneridae</taxon>
        <taxon>Pentapetalae</taxon>
        <taxon>asterids</taxon>
        <taxon>Ericales</taxon>
        <taxon>Ericaceae</taxon>
        <taxon>Vaccinioideae</taxon>
        <taxon>Vaccinieae</taxon>
        <taxon>Vaccinium</taxon>
    </lineage>
</organism>
<dbReference type="Proteomes" id="UP000828048">
    <property type="component" value="Chromosome 6"/>
</dbReference>
<keyword evidence="2" id="KW-1185">Reference proteome</keyword>
<evidence type="ECO:0000313" key="2">
    <source>
        <dbReference type="Proteomes" id="UP000828048"/>
    </source>
</evidence>
<comment type="caution">
    <text evidence="1">The sequence shown here is derived from an EMBL/GenBank/DDBJ whole genome shotgun (WGS) entry which is preliminary data.</text>
</comment>
<dbReference type="EMBL" id="CM037156">
    <property type="protein sequence ID" value="KAH7837000.1"/>
    <property type="molecule type" value="Genomic_DNA"/>
</dbReference>
<evidence type="ECO:0000313" key="1">
    <source>
        <dbReference type="EMBL" id="KAH7837000.1"/>
    </source>
</evidence>
<protein>
    <submittedName>
        <fullName evidence="1">Uncharacterized protein</fullName>
    </submittedName>
</protein>